<dbReference type="Proteomes" id="UP000243451">
    <property type="component" value="Unassembled WGS sequence"/>
</dbReference>
<evidence type="ECO:0000256" key="4">
    <source>
        <dbReference type="ARBA" id="ARBA00022729"/>
    </source>
</evidence>
<keyword evidence="5" id="KW-0406">Ion transport</keyword>
<dbReference type="Pfam" id="PF01297">
    <property type="entry name" value="ZnuA"/>
    <property type="match status" value="1"/>
</dbReference>
<dbReference type="AlphaFoldDB" id="A0A2P4ESU3"/>
<keyword evidence="5" id="KW-0862">Zinc</keyword>
<organism evidence="7 8">
    <name type="scientific">Halopseudomonas oceani</name>
    <dbReference type="NCBI Taxonomy" id="1708783"/>
    <lineage>
        <taxon>Bacteria</taxon>
        <taxon>Pseudomonadati</taxon>
        <taxon>Pseudomonadota</taxon>
        <taxon>Gammaproteobacteria</taxon>
        <taxon>Pseudomonadales</taxon>
        <taxon>Pseudomonadaceae</taxon>
        <taxon>Halopseudomonas</taxon>
    </lineage>
</organism>
<dbReference type="GO" id="GO:0006829">
    <property type="term" value="P:zinc ion transport"/>
    <property type="evidence" value="ECO:0007669"/>
    <property type="project" value="UniProtKB-KW"/>
</dbReference>
<comment type="similarity">
    <text evidence="1">Belongs to the bacterial solute-binding protein 9 family.</text>
</comment>
<evidence type="ECO:0000256" key="2">
    <source>
        <dbReference type="ARBA" id="ARBA00015915"/>
    </source>
</evidence>
<dbReference type="SUPFAM" id="SSF53807">
    <property type="entry name" value="Helical backbone' metal receptor"/>
    <property type="match status" value="1"/>
</dbReference>
<dbReference type="GO" id="GO:0046872">
    <property type="term" value="F:metal ion binding"/>
    <property type="evidence" value="ECO:0007669"/>
    <property type="project" value="InterPro"/>
</dbReference>
<keyword evidence="5" id="KW-0864">Zinc transport</keyword>
<keyword evidence="3" id="KW-0813">Transport</keyword>
<evidence type="ECO:0000313" key="8">
    <source>
        <dbReference type="Proteomes" id="UP000243451"/>
    </source>
</evidence>
<feature type="signal peptide" evidence="6">
    <location>
        <begin position="1"/>
        <end position="21"/>
    </location>
</feature>
<comment type="caution">
    <text evidence="7">The sequence shown here is derived from an EMBL/GenBank/DDBJ whole genome shotgun (WGS) entry which is preliminary data.</text>
</comment>
<protein>
    <recommendedName>
        <fullName evidence="2">High-affinity zinc uptake system protein ZnuA</fullName>
    </recommendedName>
</protein>
<gene>
    <name evidence="7" type="ORF">C1949_14110</name>
</gene>
<name>A0A2P4ESU3_9GAMM</name>
<reference evidence="7 8" key="1">
    <citation type="submission" date="2018-01" db="EMBL/GenBank/DDBJ databases">
        <title>Draft genome of the type strain Pseudomonas oceani DSM 100277 isolated from the deep water in Okinawa trough, northwestern Pacific Ocean.</title>
        <authorList>
            <person name="Gomila M."/>
            <person name="Mulet M."/>
            <person name="Garcia-Valdes E."/>
            <person name="Lalucat J."/>
        </authorList>
    </citation>
    <scope>NUCLEOTIDE SEQUENCE [LARGE SCALE GENOMIC DNA]</scope>
    <source>
        <strain evidence="7 8">DSM 100277</strain>
    </source>
</reference>
<evidence type="ECO:0000256" key="1">
    <source>
        <dbReference type="ARBA" id="ARBA00011028"/>
    </source>
</evidence>
<sequence>MSIRSLLALTAGLLLSFSALADSRVLTSIKPIQQISAALLDGIDEPAVLLPPGASPHAFALRPSDRRALATAERIYWIGPDLERFLDSLLHDNPQARELMRVPGLSLREFDEEHAEHGHDDHHHDADNLDPHIWLSPTNALAIARWMKTDLAPLYPEQQAQLDANLQQFETRISTVEQQLQARFAPLKAKPYFVFHDGYGYLEEYLGIEHRGVFTLAHEIQPGARHVNSLREQLRSAGRACVFSEPQFTPRLVASLTEGLPVETAQLDPLGANVAISADGYIKLLETLTSSWAGCLESL</sequence>
<dbReference type="Gene3D" id="3.40.50.1980">
    <property type="entry name" value="Nitrogenase molybdenum iron protein domain"/>
    <property type="match status" value="2"/>
</dbReference>
<evidence type="ECO:0000256" key="6">
    <source>
        <dbReference type="SAM" id="SignalP"/>
    </source>
</evidence>
<dbReference type="OrthoDB" id="7346865at2"/>
<feature type="chain" id="PRO_5015138154" description="High-affinity zinc uptake system protein ZnuA" evidence="6">
    <location>
        <begin position="22"/>
        <end position="299"/>
    </location>
</feature>
<accession>A0A2P4ESU3</accession>
<evidence type="ECO:0000256" key="3">
    <source>
        <dbReference type="ARBA" id="ARBA00022448"/>
    </source>
</evidence>
<dbReference type="PANTHER" id="PTHR42953:SF3">
    <property type="entry name" value="HIGH-AFFINITY ZINC UPTAKE SYSTEM PROTEIN ZNUA"/>
    <property type="match status" value="1"/>
</dbReference>
<evidence type="ECO:0000256" key="5">
    <source>
        <dbReference type="ARBA" id="ARBA00022906"/>
    </source>
</evidence>
<evidence type="ECO:0000313" key="7">
    <source>
        <dbReference type="EMBL" id="POB02215.1"/>
    </source>
</evidence>
<dbReference type="InterPro" id="IPR006127">
    <property type="entry name" value="ZnuA-like"/>
</dbReference>
<dbReference type="EMBL" id="PPSK01000014">
    <property type="protein sequence ID" value="POB02215.1"/>
    <property type="molecule type" value="Genomic_DNA"/>
</dbReference>
<keyword evidence="4 6" id="KW-0732">Signal</keyword>
<dbReference type="RefSeq" id="WP_104739119.1">
    <property type="nucleotide sequence ID" value="NZ_BMHR01000013.1"/>
</dbReference>
<dbReference type="PANTHER" id="PTHR42953">
    <property type="entry name" value="HIGH-AFFINITY ZINC UPTAKE SYSTEM PROTEIN ZNUA-RELATED"/>
    <property type="match status" value="1"/>
</dbReference>
<dbReference type="InterPro" id="IPR050492">
    <property type="entry name" value="Bact_metal-bind_prot9"/>
</dbReference>
<keyword evidence="8" id="KW-1185">Reference proteome</keyword>
<proteinExistence type="inferred from homology"/>